<name>A0A8W8MZ69_MAGGI</name>
<evidence type="ECO:0000256" key="2">
    <source>
        <dbReference type="ARBA" id="ARBA00006165"/>
    </source>
</evidence>
<keyword evidence="10" id="KW-1185">Reference proteome</keyword>
<evidence type="ECO:0000259" key="8">
    <source>
        <dbReference type="Pfam" id="PF15378"/>
    </source>
</evidence>
<accession>A0A8W8MZ69</accession>
<dbReference type="InterPro" id="IPR052502">
    <property type="entry name" value="FAM241_domain"/>
</dbReference>
<comment type="subcellular location">
    <subcellularLocation>
        <location evidence="1">Membrane</location>
        <topology evidence="1">Single-pass membrane protein</topology>
    </subcellularLocation>
</comment>
<sequence>MVRILSNGDIVPDDDPRARQAAGNRGSNSARPRQGFVRHEEYQQGGAGRGFLGQGDGQVSVFTLINQKLLDFGIPRFNVGPYVVEPIALVGMILAGLMFGLPGLLFGGVLFMVVMSSQVATNAGNQRGQAGTGGGGGGHRLGFLCTSDPQAGLRVQFLYKNELHVNREGGEK</sequence>
<feature type="domain" description="DUF4605" evidence="8">
    <location>
        <begin position="60"/>
        <end position="118"/>
    </location>
</feature>
<keyword evidence="5 7" id="KW-0472">Membrane</keyword>
<protein>
    <recommendedName>
        <fullName evidence="8">DUF4605 domain-containing protein</fullName>
    </recommendedName>
</protein>
<evidence type="ECO:0000256" key="7">
    <source>
        <dbReference type="SAM" id="Phobius"/>
    </source>
</evidence>
<dbReference type="GO" id="GO:0016020">
    <property type="term" value="C:membrane"/>
    <property type="evidence" value="ECO:0007669"/>
    <property type="project" value="UniProtKB-SubCell"/>
</dbReference>
<reference evidence="9" key="1">
    <citation type="submission" date="2022-08" db="UniProtKB">
        <authorList>
            <consortium name="EnsemblMetazoa"/>
        </authorList>
    </citation>
    <scope>IDENTIFICATION</scope>
    <source>
        <strain evidence="9">05x7-T-G4-1.051#20</strain>
    </source>
</reference>
<dbReference type="AlphaFoldDB" id="A0A8W8MZ69"/>
<dbReference type="Pfam" id="PF15378">
    <property type="entry name" value="DUF4605"/>
    <property type="match status" value="1"/>
</dbReference>
<evidence type="ECO:0000256" key="6">
    <source>
        <dbReference type="SAM" id="MobiDB-lite"/>
    </source>
</evidence>
<keyword evidence="4 7" id="KW-1133">Transmembrane helix</keyword>
<evidence type="ECO:0000313" key="9">
    <source>
        <dbReference type="EnsemblMetazoa" id="G368.1:cds"/>
    </source>
</evidence>
<feature type="transmembrane region" description="Helical" evidence="7">
    <location>
        <begin position="87"/>
        <end position="114"/>
    </location>
</feature>
<proteinExistence type="inferred from homology"/>
<dbReference type="InterPro" id="IPR027953">
    <property type="entry name" value="DUF4605"/>
</dbReference>
<evidence type="ECO:0000256" key="3">
    <source>
        <dbReference type="ARBA" id="ARBA00022692"/>
    </source>
</evidence>
<keyword evidence="3 7" id="KW-0812">Transmembrane</keyword>
<dbReference type="EnsemblMetazoa" id="G368.1">
    <property type="protein sequence ID" value="G368.1:cds"/>
    <property type="gene ID" value="G368"/>
</dbReference>
<feature type="region of interest" description="Disordered" evidence="6">
    <location>
        <begin position="1"/>
        <end position="35"/>
    </location>
</feature>
<evidence type="ECO:0000256" key="1">
    <source>
        <dbReference type="ARBA" id="ARBA00004167"/>
    </source>
</evidence>
<evidence type="ECO:0000256" key="4">
    <source>
        <dbReference type="ARBA" id="ARBA00022989"/>
    </source>
</evidence>
<evidence type="ECO:0000313" key="10">
    <source>
        <dbReference type="Proteomes" id="UP000005408"/>
    </source>
</evidence>
<comment type="similarity">
    <text evidence="2">Belongs to the FAM241 family.</text>
</comment>
<evidence type="ECO:0000256" key="5">
    <source>
        <dbReference type="ARBA" id="ARBA00023136"/>
    </source>
</evidence>
<dbReference type="PANTHER" id="PTHR33690">
    <property type="entry name" value="DUF4605 DOMAIN-CONTAINING PROTEIN"/>
    <property type="match status" value="1"/>
</dbReference>
<dbReference type="PANTHER" id="PTHR33690:SF3">
    <property type="entry name" value="UBIQUITIN-LIKE DOMAIN-CONTAINING PROTEIN"/>
    <property type="match status" value="1"/>
</dbReference>
<dbReference type="Proteomes" id="UP000005408">
    <property type="component" value="Unassembled WGS sequence"/>
</dbReference>
<organism evidence="9 10">
    <name type="scientific">Magallana gigas</name>
    <name type="common">Pacific oyster</name>
    <name type="synonym">Crassostrea gigas</name>
    <dbReference type="NCBI Taxonomy" id="29159"/>
    <lineage>
        <taxon>Eukaryota</taxon>
        <taxon>Metazoa</taxon>
        <taxon>Spiralia</taxon>
        <taxon>Lophotrochozoa</taxon>
        <taxon>Mollusca</taxon>
        <taxon>Bivalvia</taxon>
        <taxon>Autobranchia</taxon>
        <taxon>Pteriomorphia</taxon>
        <taxon>Ostreida</taxon>
        <taxon>Ostreoidea</taxon>
        <taxon>Ostreidae</taxon>
        <taxon>Magallana</taxon>
    </lineage>
</organism>